<dbReference type="KEGG" id="psoj:PHYSODRAFT_339468"/>
<accession>G5A6Y3</accession>
<name>G5A6Y3_PHYSP</name>
<gene>
    <name evidence="1" type="ORF">PHYSODRAFT_339468</name>
</gene>
<proteinExistence type="predicted"/>
<evidence type="ECO:0000313" key="1">
    <source>
        <dbReference type="EMBL" id="EGZ09088.1"/>
    </source>
</evidence>
<dbReference type="GeneID" id="20647751"/>
<dbReference type="InParanoid" id="G5A6Y3"/>
<reference evidence="1 2" key="1">
    <citation type="journal article" date="2006" name="Science">
        <title>Phytophthora genome sequences uncover evolutionary origins and mechanisms of pathogenesis.</title>
        <authorList>
            <person name="Tyler B.M."/>
            <person name="Tripathy S."/>
            <person name="Zhang X."/>
            <person name="Dehal P."/>
            <person name="Jiang R.H."/>
            <person name="Aerts A."/>
            <person name="Arredondo F.D."/>
            <person name="Baxter L."/>
            <person name="Bensasson D."/>
            <person name="Beynon J.L."/>
            <person name="Chapman J."/>
            <person name="Damasceno C.M."/>
            <person name="Dorrance A.E."/>
            <person name="Dou D."/>
            <person name="Dickerman A.W."/>
            <person name="Dubchak I.L."/>
            <person name="Garbelotto M."/>
            <person name="Gijzen M."/>
            <person name="Gordon S.G."/>
            <person name="Govers F."/>
            <person name="Grunwald N.J."/>
            <person name="Huang W."/>
            <person name="Ivors K.L."/>
            <person name="Jones R.W."/>
            <person name="Kamoun S."/>
            <person name="Krampis K."/>
            <person name="Lamour K.H."/>
            <person name="Lee M.K."/>
            <person name="McDonald W.H."/>
            <person name="Medina M."/>
            <person name="Meijer H.J."/>
            <person name="Nordberg E.K."/>
            <person name="Maclean D.J."/>
            <person name="Ospina-Giraldo M.D."/>
            <person name="Morris P.F."/>
            <person name="Phuntumart V."/>
            <person name="Putnam N.H."/>
            <person name="Rash S."/>
            <person name="Rose J.K."/>
            <person name="Sakihama Y."/>
            <person name="Salamov A.A."/>
            <person name="Savidor A."/>
            <person name="Scheuring C.F."/>
            <person name="Smith B.M."/>
            <person name="Sobral B.W."/>
            <person name="Terry A."/>
            <person name="Torto-Alalibo T.A."/>
            <person name="Win J."/>
            <person name="Xu Z."/>
            <person name="Zhang H."/>
            <person name="Grigoriev I.V."/>
            <person name="Rokhsar D.S."/>
            <person name="Boore J.L."/>
        </authorList>
    </citation>
    <scope>NUCLEOTIDE SEQUENCE [LARGE SCALE GENOMIC DNA]</scope>
    <source>
        <strain evidence="1 2">P6497</strain>
    </source>
</reference>
<dbReference type="Proteomes" id="UP000002640">
    <property type="component" value="Unassembled WGS sequence"/>
</dbReference>
<sequence>MEAGKVDLMKKFGRRDINRHDVFATAPDSTEFLRAYAWNENKSIKKEIHSGHVTLNKERPTKSDNTKLAFCPEKAWLVSDLELVHSPSCDAVRKCSKKLLMELPGFKRSMVKGLSTARAWVAASVKATDDVNVDHRPALVYGAISRAKALMEEEEDNYDKLPAFLRSFARKNPGSTFHESVHFYKLRQLRHLDFAQQDSEETEERAAPSMSLIQALKVALKTPKEFLARLKLVRKDLKARSKLAIEAPKTSKGPTGRLG</sequence>
<keyword evidence="2" id="KW-1185">Reference proteome</keyword>
<organism evidence="1 2">
    <name type="scientific">Phytophthora sojae (strain P6497)</name>
    <name type="common">Soybean stem and root rot agent</name>
    <name type="synonym">Phytophthora megasperma f. sp. glycines</name>
    <dbReference type="NCBI Taxonomy" id="1094619"/>
    <lineage>
        <taxon>Eukaryota</taxon>
        <taxon>Sar</taxon>
        <taxon>Stramenopiles</taxon>
        <taxon>Oomycota</taxon>
        <taxon>Peronosporomycetes</taxon>
        <taxon>Peronosporales</taxon>
        <taxon>Peronosporaceae</taxon>
        <taxon>Phytophthora</taxon>
    </lineage>
</organism>
<dbReference type="EMBL" id="JH159160">
    <property type="protein sequence ID" value="EGZ09088.1"/>
    <property type="molecule type" value="Genomic_DNA"/>
</dbReference>
<protein>
    <submittedName>
        <fullName evidence="1">Uncharacterized protein</fullName>
    </submittedName>
</protein>
<dbReference type="RefSeq" id="XP_009535721.1">
    <property type="nucleotide sequence ID" value="XM_009537426.1"/>
</dbReference>
<dbReference type="AlphaFoldDB" id="G5A6Y3"/>
<evidence type="ECO:0000313" key="2">
    <source>
        <dbReference type="Proteomes" id="UP000002640"/>
    </source>
</evidence>